<name>A0A8W8LTD2_MAGGI</name>
<dbReference type="OMA" id="DINHCAI"/>
<dbReference type="InterPro" id="IPR036056">
    <property type="entry name" value="Fibrinogen-like_C"/>
</dbReference>
<dbReference type="Proteomes" id="UP000005408">
    <property type="component" value="Unassembled WGS sequence"/>
</dbReference>
<dbReference type="Pfam" id="PF00147">
    <property type="entry name" value="Fibrinogen_C"/>
    <property type="match status" value="1"/>
</dbReference>
<evidence type="ECO:0000313" key="2">
    <source>
        <dbReference type="EnsemblMetazoa" id="G29629.1:cds"/>
    </source>
</evidence>
<dbReference type="InterPro" id="IPR014716">
    <property type="entry name" value="Fibrinogen_a/b/g_C_1"/>
</dbReference>
<sequence length="198" mass="22839">MKNGTYTLWLNDTTPFKVHCKHGVSTSYTMILRRQGGYLSFYRSFLEYCRGFGHPQYEYWAGLKAIYHLTLTGNTVLTINMQDWHGNNRSVRYGHFSVSPAPYFRLNINGFQGNVPDDLSHNKGMNFATYDKPDHNQCAAHQGGGWWYNYCTFALPTGRYYHGGPYTPTGGYYDGIYWKDWLGYGYSLKFISMTLSNA</sequence>
<reference evidence="2" key="1">
    <citation type="submission" date="2022-08" db="UniProtKB">
        <authorList>
            <consortium name="EnsemblMetazoa"/>
        </authorList>
    </citation>
    <scope>IDENTIFICATION</scope>
    <source>
        <strain evidence="2">05x7-T-G4-1.051#20</strain>
    </source>
</reference>
<dbReference type="InterPro" id="IPR050373">
    <property type="entry name" value="Fibrinogen_C-term_domain"/>
</dbReference>
<dbReference type="AlphaFoldDB" id="A0A8W8LTD2"/>
<dbReference type="Gene3D" id="3.90.215.10">
    <property type="entry name" value="Gamma Fibrinogen, chain A, domain 1"/>
    <property type="match status" value="1"/>
</dbReference>
<protein>
    <recommendedName>
        <fullName evidence="1">Fibrinogen C-terminal domain-containing protein</fullName>
    </recommendedName>
</protein>
<keyword evidence="3" id="KW-1185">Reference proteome</keyword>
<dbReference type="SUPFAM" id="SSF56496">
    <property type="entry name" value="Fibrinogen C-terminal domain-like"/>
    <property type="match status" value="1"/>
</dbReference>
<feature type="domain" description="Fibrinogen C-terminal" evidence="1">
    <location>
        <begin position="1"/>
        <end position="198"/>
    </location>
</feature>
<dbReference type="EnsemblMetazoa" id="G29629.1">
    <property type="protein sequence ID" value="G29629.1:cds"/>
    <property type="gene ID" value="G29629"/>
</dbReference>
<organism evidence="2 3">
    <name type="scientific">Magallana gigas</name>
    <name type="common">Pacific oyster</name>
    <name type="synonym">Crassostrea gigas</name>
    <dbReference type="NCBI Taxonomy" id="29159"/>
    <lineage>
        <taxon>Eukaryota</taxon>
        <taxon>Metazoa</taxon>
        <taxon>Spiralia</taxon>
        <taxon>Lophotrochozoa</taxon>
        <taxon>Mollusca</taxon>
        <taxon>Bivalvia</taxon>
        <taxon>Autobranchia</taxon>
        <taxon>Pteriomorphia</taxon>
        <taxon>Ostreida</taxon>
        <taxon>Ostreoidea</taxon>
        <taxon>Ostreidae</taxon>
        <taxon>Magallana</taxon>
    </lineage>
</organism>
<evidence type="ECO:0000313" key="3">
    <source>
        <dbReference type="Proteomes" id="UP000005408"/>
    </source>
</evidence>
<dbReference type="SMART" id="SM00186">
    <property type="entry name" value="FBG"/>
    <property type="match status" value="1"/>
</dbReference>
<dbReference type="PROSITE" id="PS51406">
    <property type="entry name" value="FIBRINOGEN_C_2"/>
    <property type="match status" value="1"/>
</dbReference>
<dbReference type="InterPro" id="IPR002181">
    <property type="entry name" value="Fibrinogen_a/b/g_C_dom"/>
</dbReference>
<dbReference type="PANTHER" id="PTHR19143">
    <property type="entry name" value="FIBRINOGEN/TENASCIN/ANGIOPOEITIN"/>
    <property type="match status" value="1"/>
</dbReference>
<proteinExistence type="predicted"/>
<accession>A0A8W8LTD2</accession>
<evidence type="ECO:0000259" key="1">
    <source>
        <dbReference type="PROSITE" id="PS51406"/>
    </source>
</evidence>
<dbReference type="OrthoDB" id="6145874at2759"/>
<dbReference type="GO" id="GO:0005615">
    <property type="term" value="C:extracellular space"/>
    <property type="evidence" value="ECO:0007669"/>
    <property type="project" value="TreeGrafter"/>
</dbReference>